<dbReference type="AlphaFoldDB" id="A0AAW1Q780"/>
<gene>
    <name evidence="3" type="ORF">WJX72_008293</name>
</gene>
<dbReference type="SUPFAM" id="SSF47769">
    <property type="entry name" value="SAM/Pointed domain"/>
    <property type="match status" value="1"/>
</dbReference>
<feature type="region of interest" description="Disordered" evidence="1">
    <location>
        <begin position="113"/>
        <end position="168"/>
    </location>
</feature>
<sequence length="817" mass="90162">MDEHIFHYEEDFQEEGSVLHDRQADLSSEQDGSLLPSHRPEAGPAHSRRPASAQANSSRPSAQQPRKASRTPAAADEQEACLQTGRSGSSSTARPESDTDMLDYMNNVAYDPGRSAQYVARPSSPTPEYSMDDSGSDTPPSSTRSPPPPHYARPQTASTSRSPGFSSREGLLENKVQGQLQKPPCDWTVPEVCDWVDFIGLGQYRKKFLHSYINGRILLKVTNDHLKLDLGIAPLGHREGLLMAIADLASARPALRGRRRPTSAPQERLSDGAAIHAEQQRNHLLHELEKANARAAHRKSVAGQAMRTAALADAEIQRLAGAVADLELRFHLPPSSQRPLSRQGGQLVDGIDCQGTIPWHPAGRCISPSPESAKQKVRDHQPTTPHLIHCTSQWHQETGAQLAVTASLSYAQAVQARRSPGPRQAAASSTFLSRLHLDIQGRRARLQAKEASMYAPDPVSVKRRHEKDLQFLRQCLGDKLGDAEMDAAIDDIVYRYQSGEAGDEKDREISRLQAATFQKQGDKIKKLGGARKLEKLAAFIRTDQFLQRYRTDLNSRKLRISELAKKWDRLLYGGMLPEDKEAADFKACKAHWEGCGWDASDFDYHSAAPAPAEEKFDALLKRVQALQEAQVKKAAGSGNGQVDWSATAFREDGLEEQQAAKLAEVKHEAAEEGKGDAPVNLLLQSVEMLARCRKDELDKLTASQGYKRCLAMYRALQTQRFIDFTSKDLREREAKMASALAALAPRRKLLSQGEADAFLNRLLNDTDRRRQRQEELSKAAAHAELAKLEAGRAALAALRTPSRATSRPASSRGRHGA</sequence>
<feature type="compositionally biased region" description="Polar residues" evidence="1">
    <location>
        <begin position="155"/>
        <end position="165"/>
    </location>
</feature>
<dbReference type="InterPro" id="IPR013761">
    <property type="entry name" value="SAM/pointed_sf"/>
</dbReference>
<evidence type="ECO:0000259" key="2">
    <source>
        <dbReference type="PROSITE" id="PS50105"/>
    </source>
</evidence>
<evidence type="ECO:0000256" key="1">
    <source>
        <dbReference type="SAM" id="MobiDB-lite"/>
    </source>
</evidence>
<dbReference type="PROSITE" id="PS50105">
    <property type="entry name" value="SAM_DOMAIN"/>
    <property type="match status" value="1"/>
</dbReference>
<evidence type="ECO:0000313" key="4">
    <source>
        <dbReference type="Proteomes" id="UP001489004"/>
    </source>
</evidence>
<dbReference type="InterPro" id="IPR001660">
    <property type="entry name" value="SAM"/>
</dbReference>
<feature type="domain" description="SAM" evidence="2">
    <location>
        <begin position="187"/>
        <end position="251"/>
    </location>
</feature>
<feature type="compositionally biased region" description="Basic and acidic residues" evidence="1">
    <location>
        <begin position="1"/>
        <end position="10"/>
    </location>
</feature>
<name>A0AAW1Q780_9CHLO</name>
<feature type="region of interest" description="Disordered" evidence="1">
    <location>
        <begin position="797"/>
        <end position="817"/>
    </location>
</feature>
<proteinExistence type="predicted"/>
<dbReference type="SMART" id="SM00454">
    <property type="entry name" value="SAM"/>
    <property type="match status" value="1"/>
</dbReference>
<feature type="compositionally biased region" description="Low complexity" evidence="1">
    <location>
        <begin position="797"/>
        <end position="811"/>
    </location>
</feature>
<dbReference type="Pfam" id="PF00536">
    <property type="entry name" value="SAM_1"/>
    <property type="match status" value="1"/>
</dbReference>
<dbReference type="Proteomes" id="UP001489004">
    <property type="component" value="Unassembled WGS sequence"/>
</dbReference>
<reference evidence="3 4" key="1">
    <citation type="journal article" date="2024" name="Nat. Commun.">
        <title>Phylogenomics reveals the evolutionary origins of lichenization in chlorophyte algae.</title>
        <authorList>
            <person name="Puginier C."/>
            <person name="Libourel C."/>
            <person name="Otte J."/>
            <person name="Skaloud P."/>
            <person name="Haon M."/>
            <person name="Grisel S."/>
            <person name="Petersen M."/>
            <person name="Berrin J.G."/>
            <person name="Delaux P.M."/>
            <person name="Dal Grande F."/>
            <person name="Keller J."/>
        </authorList>
    </citation>
    <scope>NUCLEOTIDE SEQUENCE [LARGE SCALE GENOMIC DNA]</scope>
    <source>
        <strain evidence="3 4">SAG 2043</strain>
    </source>
</reference>
<accession>A0AAW1Q780</accession>
<protein>
    <recommendedName>
        <fullName evidence="2">SAM domain-containing protein</fullName>
    </recommendedName>
</protein>
<feature type="compositionally biased region" description="Polar residues" evidence="1">
    <location>
        <begin position="84"/>
        <end position="94"/>
    </location>
</feature>
<feature type="compositionally biased region" description="Polar residues" evidence="1">
    <location>
        <begin position="53"/>
        <end position="66"/>
    </location>
</feature>
<evidence type="ECO:0000313" key="3">
    <source>
        <dbReference type="EMBL" id="KAK9818178.1"/>
    </source>
</evidence>
<dbReference type="Gene3D" id="1.10.150.50">
    <property type="entry name" value="Transcription Factor, Ets-1"/>
    <property type="match status" value="1"/>
</dbReference>
<comment type="caution">
    <text evidence="3">The sequence shown here is derived from an EMBL/GenBank/DDBJ whole genome shotgun (WGS) entry which is preliminary data.</text>
</comment>
<keyword evidence="4" id="KW-1185">Reference proteome</keyword>
<organism evidence="3 4">
    <name type="scientific">[Myrmecia] bisecta</name>
    <dbReference type="NCBI Taxonomy" id="41462"/>
    <lineage>
        <taxon>Eukaryota</taxon>
        <taxon>Viridiplantae</taxon>
        <taxon>Chlorophyta</taxon>
        <taxon>core chlorophytes</taxon>
        <taxon>Trebouxiophyceae</taxon>
        <taxon>Trebouxiales</taxon>
        <taxon>Trebouxiaceae</taxon>
        <taxon>Myrmecia</taxon>
    </lineage>
</organism>
<feature type="region of interest" description="Disordered" evidence="1">
    <location>
        <begin position="1"/>
        <end position="100"/>
    </location>
</feature>
<dbReference type="EMBL" id="JALJOR010000004">
    <property type="protein sequence ID" value="KAK9818178.1"/>
    <property type="molecule type" value="Genomic_DNA"/>
</dbReference>